<organism evidence="1">
    <name type="scientific">Oryza punctata</name>
    <name type="common">Red rice</name>
    <dbReference type="NCBI Taxonomy" id="4537"/>
    <lineage>
        <taxon>Eukaryota</taxon>
        <taxon>Viridiplantae</taxon>
        <taxon>Streptophyta</taxon>
        <taxon>Embryophyta</taxon>
        <taxon>Tracheophyta</taxon>
        <taxon>Spermatophyta</taxon>
        <taxon>Magnoliopsida</taxon>
        <taxon>Liliopsida</taxon>
        <taxon>Poales</taxon>
        <taxon>Poaceae</taxon>
        <taxon>BOP clade</taxon>
        <taxon>Oryzoideae</taxon>
        <taxon>Oryzeae</taxon>
        <taxon>Oryzinae</taxon>
        <taxon>Oryza</taxon>
    </lineage>
</organism>
<evidence type="ECO:0000313" key="2">
    <source>
        <dbReference type="Proteomes" id="UP000026962"/>
    </source>
</evidence>
<reference evidence="1" key="1">
    <citation type="submission" date="2015-04" db="UniProtKB">
        <authorList>
            <consortium name="EnsemblPlants"/>
        </authorList>
    </citation>
    <scope>IDENTIFICATION</scope>
</reference>
<dbReference type="Proteomes" id="UP000026962">
    <property type="component" value="Chromosome 7"/>
</dbReference>
<name>A0A0E0LKZ8_ORYPU</name>
<proteinExistence type="predicted"/>
<dbReference type="AlphaFoldDB" id="A0A0E0LKZ8"/>
<protein>
    <submittedName>
        <fullName evidence="1">Uncharacterized protein</fullName>
    </submittedName>
</protein>
<reference evidence="1" key="2">
    <citation type="submission" date="2018-05" db="EMBL/GenBank/DDBJ databases">
        <title>OpunRS2 (Oryza punctata Reference Sequence Version 2).</title>
        <authorList>
            <person name="Zhang J."/>
            <person name="Kudrna D."/>
            <person name="Lee S."/>
            <person name="Talag J."/>
            <person name="Welchert J."/>
            <person name="Wing R.A."/>
        </authorList>
    </citation>
    <scope>NUCLEOTIDE SEQUENCE [LARGE SCALE GENOMIC DNA]</scope>
</reference>
<dbReference type="EnsemblPlants" id="OPUNC07G14150.1">
    <property type="protein sequence ID" value="OPUNC07G14150.1"/>
    <property type="gene ID" value="OPUNC07G14150"/>
</dbReference>
<keyword evidence="2" id="KW-1185">Reference proteome</keyword>
<evidence type="ECO:0000313" key="1">
    <source>
        <dbReference type="EnsemblPlants" id="OPUNC07G14150.1"/>
    </source>
</evidence>
<dbReference type="HOGENOM" id="CLU_2626255_0_0_1"/>
<sequence>MENTVAMGTPDAEYKISLASIHPALIAHASAHGTFWPDREKDELTLELQNASTQDEHVEKAWFWRYGFQEDIHTYKVT</sequence>
<accession>A0A0E0LKZ8</accession>
<dbReference type="Gramene" id="OPUNC07G14150.1">
    <property type="protein sequence ID" value="OPUNC07G14150.1"/>
    <property type="gene ID" value="OPUNC07G14150"/>
</dbReference>